<feature type="chain" id="PRO_5026692947" description="Lipoprotein" evidence="1">
    <location>
        <begin position="22"/>
        <end position="182"/>
    </location>
</feature>
<feature type="signal peptide" evidence="1">
    <location>
        <begin position="1"/>
        <end position="21"/>
    </location>
</feature>
<sequence>MKALAIALAVFLAGCSTTVNRLYDGDLPNSQVAILVSGGSSHPEIKEALYANLVTVDGEQCSSISAVMPGKRGSCTGIMLVRAGPIALTGRIETRKTMAGDLYKWREGTFESTDTIEGGHLSIFEVVPQGKGVAVAIRKVCRSADLVTLAARMKAIWPQLQAKVAAHHVAHAPVFECESALT</sequence>
<dbReference type="RefSeq" id="WP_171093359.1">
    <property type="nucleotide sequence ID" value="NZ_CP053069.1"/>
</dbReference>
<keyword evidence="3" id="KW-1185">Reference proteome</keyword>
<reference evidence="2 3" key="1">
    <citation type="submission" date="2020-04" db="EMBL/GenBank/DDBJ databases">
        <title>Usitatibacter rugosus gen. nov., sp. nov. and Usitatibacter palustris sp. nov., novel members of Usitatibacteraceae fam. nov. within the order Nitrosomonadales isolated from soil.</title>
        <authorList>
            <person name="Huber K.J."/>
            <person name="Neumann-Schaal M."/>
            <person name="Geppert A."/>
            <person name="Luckner M."/>
            <person name="Wanner G."/>
            <person name="Overmann J."/>
        </authorList>
    </citation>
    <scope>NUCLEOTIDE SEQUENCE [LARGE SCALE GENOMIC DNA]</scope>
    <source>
        <strain evidence="2 3">0125_3</strain>
    </source>
</reference>
<dbReference type="AlphaFoldDB" id="A0A6M4GWW4"/>
<dbReference type="EMBL" id="CP053069">
    <property type="protein sequence ID" value="QJR11760.1"/>
    <property type="molecule type" value="Genomic_DNA"/>
</dbReference>
<evidence type="ECO:0008006" key="4">
    <source>
        <dbReference type="Google" id="ProtNLM"/>
    </source>
</evidence>
<evidence type="ECO:0000256" key="1">
    <source>
        <dbReference type="SAM" id="SignalP"/>
    </source>
</evidence>
<dbReference type="Proteomes" id="UP000501534">
    <property type="component" value="Chromosome"/>
</dbReference>
<keyword evidence="1" id="KW-0732">Signal</keyword>
<evidence type="ECO:0000313" key="3">
    <source>
        <dbReference type="Proteomes" id="UP000501534"/>
    </source>
</evidence>
<organism evidence="2 3">
    <name type="scientific">Usitatibacter rugosus</name>
    <dbReference type="NCBI Taxonomy" id="2732067"/>
    <lineage>
        <taxon>Bacteria</taxon>
        <taxon>Pseudomonadati</taxon>
        <taxon>Pseudomonadota</taxon>
        <taxon>Betaproteobacteria</taxon>
        <taxon>Nitrosomonadales</taxon>
        <taxon>Usitatibacteraceae</taxon>
        <taxon>Usitatibacter</taxon>
    </lineage>
</organism>
<evidence type="ECO:0000313" key="2">
    <source>
        <dbReference type="EMBL" id="QJR11760.1"/>
    </source>
</evidence>
<dbReference type="PROSITE" id="PS51257">
    <property type="entry name" value="PROKAR_LIPOPROTEIN"/>
    <property type="match status" value="1"/>
</dbReference>
<protein>
    <recommendedName>
        <fullName evidence="4">Lipoprotein</fullName>
    </recommendedName>
</protein>
<gene>
    <name evidence="2" type="ORF">DSM104443_02843</name>
</gene>
<accession>A0A6M4GWW4</accession>
<name>A0A6M4GWW4_9PROT</name>
<proteinExistence type="predicted"/>
<dbReference type="KEGG" id="uru:DSM104443_02843"/>